<organism evidence="1 2">
    <name type="scientific">Sandaracinobacteroides saxicola</name>
    <dbReference type="NCBI Taxonomy" id="2759707"/>
    <lineage>
        <taxon>Bacteria</taxon>
        <taxon>Pseudomonadati</taxon>
        <taxon>Pseudomonadota</taxon>
        <taxon>Alphaproteobacteria</taxon>
        <taxon>Sphingomonadales</taxon>
        <taxon>Sphingosinicellaceae</taxon>
        <taxon>Sandaracinobacteroides</taxon>
    </lineage>
</organism>
<dbReference type="Proteomes" id="UP000515292">
    <property type="component" value="Chromosome"/>
</dbReference>
<accession>A0A7G5IEL6</accession>
<dbReference type="KEGG" id="sand:H3309_10415"/>
<reference evidence="1 2" key="1">
    <citation type="submission" date="2020-07" db="EMBL/GenBank/DDBJ databases">
        <title>Complete genome sequence for Sandaracinobacter sp. M6.</title>
        <authorList>
            <person name="Tang Y."/>
            <person name="Liu Q."/>
            <person name="Guo Z."/>
            <person name="Lei P."/>
            <person name="Huang B."/>
        </authorList>
    </citation>
    <scope>NUCLEOTIDE SEQUENCE [LARGE SCALE GENOMIC DNA]</scope>
    <source>
        <strain evidence="1 2">M6</strain>
    </source>
</reference>
<dbReference type="AlphaFoldDB" id="A0A7G5IEL6"/>
<evidence type="ECO:0000313" key="2">
    <source>
        <dbReference type="Proteomes" id="UP000515292"/>
    </source>
</evidence>
<dbReference type="RefSeq" id="WP_182294654.1">
    <property type="nucleotide sequence ID" value="NZ_CP059851.1"/>
</dbReference>
<evidence type="ECO:0000313" key="1">
    <source>
        <dbReference type="EMBL" id="QMW21808.1"/>
    </source>
</evidence>
<keyword evidence="2" id="KW-1185">Reference proteome</keyword>
<gene>
    <name evidence="1" type="ORF">H3309_10415</name>
</gene>
<name>A0A7G5IEL6_9SPHN</name>
<dbReference type="EMBL" id="CP059851">
    <property type="protein sequence ID" value="QMW21808.1"/>
    <property type="molecule type" value="Genomic_DNA"/>
</dbReference>
<proteinExistence type="predicted"/>
<protein>
    <submittedName>
        <fullName evidence="1">Uncharacterized protein</fullName>
    </submittedName>
</protein>
<sequence>MATVPRRQQRRIAFASDRAFRRLQLLTRGGRSQAEVIEEALERMPLPLSDDRTRVVEDIRALLGGLPKRAYPTMQELDADEYDADGNVR</sequence>